<dbReference type="InterPro" id="IPR019933">
    <property type="entry name" value="DivIVA_domain"/>
</dbReference>
<dbReference type="EMBL" id="LZYZ01000007">
    <property type="protein sequence ID" value="OOM09225.1"/>
    <property type="molecule type" value="Genomic_DNA"/>
</dbReference>
<evidence type="ECO:0000256" key="7">
    <source>
        <dbReference type="SAM" id="Coils"/>
    </source>
</evidence>
<comment type="similarity">
    <text evidence="2">Belongs to the DivIVA family.</text>
</comment>
<evidence type="ECO:0000256" key="4">
    <source>
        <dbReference type="ARBA" id="ARBA00022618"/>
    </source>
</evidence>
<evidence type="ECO:0000256" key="3">
    <source>
        <dbReference type="ARBA" id="ARBA00022490"/>
    </source>
</evidence>
<sequence>MKLTPMDINNKEFKRVLRGYNSDEVDEFLDEVVDSFEELFKENANLKEKLNNLNEKIEHYSKIESTIQNTLLLAQNAAEQARNSAKKESELMIKNANETSQKILDKAHNDVILVNDEYEKVKQEFIKFRAKYRNFMNAQLETFDDLEKDFIKNYNVSEPVGEEENKDEDNSIAEYAATEEKNEAEQGIDSIILSDELNEIKSFFVEGE</sequence>
<accession>A0A1S8MYI6</accession>
<evidence type="ECO:0000256" key="2">
    <source>
        <dbReference type="ARBA" id="ARBA00009008"/>
    </source>
</evidence>
<evidence type="ECO:0000256" key="5">
    <source>
        <dbReference type="ARBA" id="ARBA00023054"/>
    </source>
</evidence>
<protein>
    <submittedName>
        <fullName evidence="8">Septum site-determining protein DivIVA</fullName>
    </submittedName>
</protein>
<evidence type="ECO:0000313" key="8">
    <source>
        <dbReference type="EMBL" id="OOM09225.1"/>
    </source>
</evidence>
<keyword evidence="6" id="KW-0131">Cell cycle</keyword>
<dbReference type="RefSeq" id="WP_077866553.1">
    <property type="nucleotide sequence ID" value="NZ_LZYZ01000007.1"/>
</dbReference>
<evidence type="ECO:0000313" key="9">
    <source>
        <dbReference type="Proteomes" id="UP000191154"/>
    </source>
</evidence>
<keyword evidence="5 7" id="KW-0175">Coiled coil</keyword>
<dbReference type="InterPro" id="IPR007793">
    <property type="entry name" value="DivIVA_fam"/>
</dbReference>
<name>A0A1S8MYI6_CLOSA</name>
<feature type="coiled-coil region" evidence="7">
    <location>
        <begin position="29"/>
        <end position="63"/>
    </location>
</feature>
<evidence type="ECO:0000256" key="1">
    <source>
        <dbReference type="ARBA" id="ARBA00004496"/>
    </source>
</evidence>
<reference evidence="8 9" key="1">
    <citation type="submission" date="2016-05" db="EMBL/GenBank/DDBJ databases">
        <title>Microbial solvent formation.</title>
        <authorList>
            <person name="Poehlein A."/>
            <person name="Montoya Solano J.D."/>
            <person name="Flitsch S."/>
            <person name="Krabben P."/>
            <person name="Duerre P."/>
            <person name="Daniel R."/>
        </authorList>
    </citation>
    <scope>NUCLEOTIDE SEQUENCE [LARGE SCALE GENOMIC DNA]</scope>
    <source>
        <strain evidence="8 9">L1-8</strain>
    </source>
</reference>
<proteinExistence type="inferred from homology"/>
<dbReference type="Proteomes" id="UP000191154">
    <property type="component" value="Unassembled WGS sequence"/>
</dbReference>
<keyword evidence="4" id="KW-0132">Cell division</keyword>
<dbReference type="AlphaFoldDB" id="A0A1S8MYI6"/>
<comment type="subcellular location">
    <subcellularLocation>
        <location evidence="1">Cytoplasm</location>
    </subcellularLocation>
</comment>
<organism evidence="8 9">
    <name type="scientific">Clostridium saccharobutylicum</name>
    <dbReference type="NCBI Taxonomy" id="169679"/>
    <lineage>
        <taxon>Bacteria</taxon>
        <taxon>Bacillati</taxon>
        <taxon>Bacillota</taxon>
        <taxon>Clostridia</taxon>
        <taxon>Eubacteriales</taxon>
        <taxon>Clostridiaceae</taxon>
        <taxon>Clostridium</taxon>
    </lineage>
</organism>
<dbReference type="Gene3D" id="6.10.250.660">
    <property type="match status" value="1"/>
</dbReference>
<dbReference type="GO" id="GO:0005737">
    <property type="term" value="C:cytoplasm"/>
    <property type="evidence" value="ECO:0007669"/>
    <property type="project" value="UniProtKB-SubCell"/>
</dbReference>
<keyword evidence="3" id="KW-0963">Cytoplasm</keyword>
<dbReference type="NCBIfam" id="TIGR03544">
    <property type="entry name" value="DivI1A_domain"/>
    <property type="match status" value="1"/>
</dbReference>
<dbReference type="Pfam" id="PF05103">
    <property type="entry name" value="DivIVA"/>
    <property type="match status" value="1"/>
</dbReference>
<gene>
    <name evidence="8" type="primary">divIVA</name>
    <name evidence="8" type="ORF">CLOSAC_35050</name>
</gene>
<dbReference type="PANTHER" id="PTHR35794">
    <property type="entry name" value="CELL DIVISION PROTEIN DIVIVA"/>
    <property type="match status" value="1"/>
</dbReference>
<dbReference type="STRING" id="169679.CSACC_27170"/>
<comment type="caution">
    <text evidence="8">The sequence shown here is derived from an EMBL/GenBank/DDBJ whole genome shotgun (WGS) entry which is preliminary data.</text>
</comment>
<dbReference type="PANTHER" id="PTHR35794:SF2">
    <property type="entry name" value="CELL DIVISION PROTEIN DIVIVA"/>
    <property type="match status" value="1"/>
</dbReference>
<dbReference type="GO" id="GO:0051301">
    <property type="term" value="P:cell division"/>
    <property type="evidence" value="ECO:0007669"/>
    <property type="project" value="UniProtKB-KW"/>
</dbReference>
<evidence type="ECO:0000256" key="6">
    <source>
        <dbReference type="ARBA" id="ARBA00023306"/>
    </source>
</evidence>